<dbReference type="Gene3D" id="6.10.340.10">
    <property type="match status" value="1"/>
</dbReference>
<gene>
    <name evidence="13" type="ORF">C5746_36780</name>
</gene>
<keyword evidence="10" id="KW-0472">Membrane</keyword>
<comment type="catalytic activity">
    <reaction evidence="1">
        <text>ATP + protein L-histidine = ADP + protein N-phospho-L-histidine.</text>
        <dbReference type="EC" id="2.7.13.3"/>
    </reaction>
</comment>
<dbReference type="CDD" id="cd06225">
    <property type="entry name" value="HAMP"/>
    <property type="match status" value="1"/>
</dbReference>
<dbReference type="PROSITE" id="PS50885">
    <property type="entry name" value="HAMP"/>
    <property type="match status" value="1"/>
</dbReference>
<dbReference type="PROSITE" id="PS50109">
    <property type="entry name" value="HIS_KIN"/>
    <property type="match status" value="1"/>
</dbReference>
<keyword evidence="7 13" id="KW-0418">Kinase</keyword>
<feature type="domain" description="HAMP" evidence="12">
    <location>
        <begin position="222"/>
        <end position="274"/>
    </location>
</feature>
<dbReference type="SMART" id="SM00304">
    <property type="entry name" value="HAMP"/>
    <property type="match status" value="1"/>
</dbReference>
<dbReference type="SUPFAM" id="SSF158472">
    <property type="entry name" value="HAMP domain-like"/>
    <property type="match status" value="1"/>
</dbReference>
<dbReference type="SUPFAM" id="SSF47384">
    <property type="entry name" value="Homodimeric domain of signal transducing histidine kinase"/>
    <property type="match status" value="1"/>
</dbReference>
<dbReference type="CDD" id="cd00082">
    <property type="entry name" value="HisKA"/>
    <property type="match status" value="1"/>
</dbReference>
<comment type="subcellular location">
    <subcellularLocation>
        <location evidence="2">Cell membrane</location>
    </subcellularLocation>
</comment>
<dbReference type="InterPro" id="IPR007891">
    <property type="entry name" value="CHASE3"/>
</dbReference>
<keyword evidence="9" id="KW-0902">Two-component regulatory system</keyword>
<keyword evidence="6 10" id="KW-0812">Transmembrane</keyword>
<dbReference type="Pfam" id="PF00512">
    <property type="entry name" value="HisKA"/>
    <property type="match status" value="1"/>
</dbReference>
<dbReference type="Proteomes" id="UP000252698">
    <property type="component" value="Chromosome"/>
</dbReference>
<evidence type="ECO:0000256" key="4">
    <source>
        <dbReference type="ARBA" id="ARBA00022553"/>
    </source>
</evidence>
<dbReference type="KEGG" id="sata:C5746_36780"/>
<evidence type="ECO:0000313" key="14">
    <source>
        <dbReference type="Proteomes" id="UP000252698"/>
    </source>
</evidence>
<dbReference type="GO" id="GO:0000155">
    <property type="term" value="F:phosphorelay sensor kinase activity"/>
    <property type="evidence" value="ECO:0007669"/>
    <property type="project" value="InterPro"/>
</dbReference>
<dbReference type="InterPro" id="IPR036890">
    <property type="entry name" value="HATPase_C_sf"/>
</dbReference>
<feature type="domain" description="Histidine kinase" evidence="11">
    <location>
        <begin position="303"/>
        <end position="518"/>
    </location>
</feature>
<dbReference type="PRINTS" id="PR00344">
    <property type="entry name" value="BCTRLSENSOR"/>
</dbReference>
<evidence type="ECO:0000256" key="10">
    <source>
        <dbReference type="SAM" id="Phobius"/>
    </source>
</evidence>
<dbReference type="Gene3D" id="1.10.287.130">
    <property type="match status" value="1"/>
</dbReference>
<dbReference type="InterPro" id="IPR003660">
    <property type="entry name" value="HAMP_dom"/>
</dbReference>
<dbReference type="Pfam" id="PF05227">
    <property type="entry name" value="CHASE3"/>
    <property type="match status" value="1"/>
</dbReference>
<dbReference type="Pfam" id="PF02518">
    <property type="entry name" value="HATPase_c"/>
    <property type="match status" value="1"/>
</dbReference>
<dbReference type="CDD" id="cd16921">
    <property type="entry name" value="HATPase_FilI-like"/>
    <property type="match status" value="1"/>
</dbReference>
<sequence>MSGRDASPARPRGLVSHLSVQNWVHLILAVFVLVVCGGLTVGGLVLSRISDRTTELVDRIQPARSSSFQLQNALLDQETGVRGYALTGDSTFLRPYEAGMRDEKLRLTRVRALVGDEQPFARDLDRIAAAAREWRSRHAEPLVAAVRRDGPASESSAPIRRSKGEFDTLRRLYTTQQAHLDVARDRARADLSTARITRDQVFISLFVGFLLAIVSLSLLLNRMVGRPLRRLTAASDTVSSGAFRNRIEVDGPSDVRAVAAAVEDMRRRIVEELAESQERGTLLAEQAQELRRSNAELEQFAYVASHDLQEPLRKVASFCRLLEQRYAAELDDRARQYIDYAVDGAKRMQVLINDLLTFSRMGRVHDRWKPVDLDGALDRALANLALVVEESGATVVREDPLPEPTGDATALSMVWQNLIGNAVKFRRPDVPCRITVGCVRDGDDWHFSVADNGIGIAPEFSQKVFVIFQRLHGREQYEGTGIGLALCRKIVEFHGGRIWLDPEAAEGTCVRFTLPVAPAVPAHTAAEPLVAERVVGRPGHG</sequence>
<evidence type="ECO:0000256" key="5">
    <source>
        <dbReference type="ARBA" id="ARBA00022679"/>
    </source>
</evidence>
<proteinExistence type="predicted"/>
<evidence type="ECO:0000259" key="12">
    <source>
        <dbReference type="PROSITE" id="PS50885"/>
    </source>
</evidence>
<dbReference type="AlphaFoldDB" id="A0A2Z5JMP6"/>
<dbReference type="FunFam" id="3.30.565.10:FF:000006">
    <property type="entry name" value="Sensor histidine kinase WalK"/>
    <property type="match status" value="1"/>
</dbReference>
<dbReference type="InterPro" id="IPR003661">
    <property type="entry name" value="HisK_dim/P_dom"/>
</dbReference>
<dbReference type="EMBL" id="CP027306">
    <property type="protein sequence ID" value="AXE81578.1"/>
    <property type="molecule type" value="Genomic_DNA"/>
</dbReference>
<evidence type="ECO:0000259" key="11">
    <source>
        <dbReference type="PROSITE" id="PS50109"/>
    </source>
</evidence>
<dbReference type="Gene3D" id="3.30.565.10">
    <property type="entry name" value="Histidine kinase-like ATPase, C-terminal domain"/>
    <property type="match status" value="1"/>
</dbReference>
<dbReference type="PANTHER" id="PTHR43304">
    <property type="entry name" value="PHYTOCHROME-LIKE PROTEIN CPH1"/>
    <property type="match status" value="1"/>
</dbReference>
<evidence type="ECO:0000256" key="7">
    <source>
        <dbReference type="ARBA" id="ARBA00022777"/>
    </source>
</evidence>
<feature type="transmembrane region" description="Helical" evidence="10">
    <location>
        <begin position="201"/>
        <end position="220"/>
    </location>
</feature>
<accession>A0A2Z5JMP6</accession>
<dbReference type="InterPro" id="IPR003594">
    <property type="entry name" value="HATPase_dom"/>
</dbReference>
<evidence type="ECO:0000256" key="2">
    <source>
        <dbReference type="ARBA" id="ARBA00004236"/>
    </source>
</evidence>
<dbReference type="GeneID" id="95523885"/>
<evidence type="ECO:0000256" key="8">
    <source>
        <dbReference type="ARBA" id="ARBA00022989"/>
    </source>
</evidence>
<evidence type="ECO:0000313" key="13">
    <source>
        <dbReference type="EMBL" id="AXE81578.1"/>
    </source>
</evidence>
<evidence type="ECO:0000256" key="6">
    <source>
        <dbReference type="ARBA" id="ARBA00022692"/>
    </source>
</evidence>
<organism evidence="13 14">
    <name type="scientific">Streptomyces atratus</name>
    <dbReference type="NCBI Taxonomy" id="1893"/>
    <lineage>
        <taxon>Bacteria</taxon>
        <taxon>Bacillati</taxon>
        <taxon>Actinomycetota</taxon>
        <taxon>Actinomycetes</taxon>
        <taxon>Kitasatosporales</taxon>
        <taxon>Streptomycetaceae</taxon>
        <taxon>Streptomyces</taxon>
    </lineage>
</organism>
<dbReference type="EC" id="2.7.13.3" evidence="3"/>
<dbReference type="InterPro" id="IPR052162">
    <property type="entry name" value="Sensor_kinase/Photoreceptor"/>
</dbReference>
<name>A0A2Z5JMP6_STRAR</name>
<keyword evidence="8 10" id="KW-1133">Transmembrane helix</keyword>
<dbReference type="Pfam" id="PF00672">
    <property type="entry name" value="HAMP"/>
    <property type="match status" value="1"/>
</dbReference>
<dbReference type="PANTHER" id="PTHR43304:SF1">
    <property type="entry name" value="PAC DOMAIN-CONTAINING PROTEIN"/>
    <property type="match status" value="1"/>
</dbReference>
<dbReference type="SMART" id="SM00388">
    <property type="entry name" value="HisKA"/>
    <property type="match status" value="1"/>
</dbReference>
<dbReference type="InterPro" id="IPR004358">
    <property type="entry name" value="Sig_transdc_His_kin-like_C"/>
</dbReference>
<keyword evidence="4" id="KW-0597">Phosphoprotein</keyword>
<reference evidence="13 14" key="1">
    <citation type="journal article" date="2018" name="Front. Microbiol.">
        <title>Genome Sequencing of Streptomyces atratus SCSIOZH16 and Activation Production of Nocardamine via Metabolic Engineering.</title>
        <authorList>
            <person name="Li Y."/>
            <person name="Zhang C."/>
            <person name="Liu C."/>
            <person name="Ju J."/>
            <person name="Ma J."/>
        </authorList>
    </citation>
    <scope>NUCLEOTIDE SEQUENCE [LARGE SCALE GENOMIC DNA]</scope>
    <source>
        <strain evidence="13 14">SCSIO_ZH16</strain>
    </source>
</reference>
<dbReference type="InterPro" id="IPR036097">
    <property type="entry name" value="HisK_dim/P_sf"/>
</dbReference>
<keyword evidence="5" id="KW-0808">Transferase</keyword>
<evidence type="ECO:0000256" key="1">
    <source>
        <dbReference type="ARBA" id="ARBA00000085"/>
    </source>
</evidence>
<dbReference type="SUPFAM" id="SSF55874">
    <property type="entry name" value="ATPase domain of HSP90 chaperone/DNA topoisomerase II/histidine kinase"/>
    <property type="match status" value="1"/>
</dbReference>
<evidence type="ECO:0000256" key="9">
    <source>
        <dbReference type="ARBA" id="ARBA00023012"/>
    </source>
</evidence>
<dbReference type="InterPro" id="IPR005467">
    <property type="entry name" value="His_kinase_dom"/>
</dbReference>
<dbReference type="RefSeq" id="WP_114247984.1">
    <property type="nucleotide sequence ID" value="NZ_CP027306.1"/>
</dbReference>
<evidence type="ECO:0000256" key="3">
    <source>
        <dbReference type="ARBA" id="ARBA00012438"/>
    </source>
</evidence>
<dbReference type="GO" id="GO:0005886">
    <property type="term" value="C:plasma membrane"/>
    <property type="evidence" value="ECO:0007669"/>
    <property type="project" value="UniProtKB-SubCell"/>
</dbReference>
<feature type="transmembrane region" description="Helical" evidence="10">
    <location>
        <begin position="23"/>
        <end position="46"/>
    </location>
</feature>
<protein>
    <recommendedName>
        <fullName evidence="3">histidine kinase</fullName>
        <ecNumber evidence="3">2.7.13.3</ecNumber>
    </recommendedName>
</protein>
<dbReference type="SMART" id="SM00387">
    <property type="entry name" value="HATPase_c"/>
    <property type="match status" value="1"/>
</dbReference>